<dbReference type="KEGG" id="rop:ROP_65950"/>
<dbReference type="PRINTS" id="PR00727">
    <property type="entry name" value="LEADERPTASE"/>
</dbReference>
<keyword evidence="5 8" id="KW-0645">Protease</keyword>
<dbReference type="GO" id="GO:0004252">
    <property type="term" value="F:serine-type endopeptidase activity"/>
    <property type="evidence" value="ECO:0007669"/>
    <property type="project" value="InterPro"/>
</dbReference>
<dbReference type="SUPFAM" id="SSF51306">
    <property type="entry name" value="LexA/Signal peptidase"/>
    <property type="match status" value="1"/>
</dbReference>
<name>C1B2S5_RHOOB</name>
<evidence type="ECO:0000313" key="11">
    <source>
        <dbReference type="EMBL" id="BAH54842.1"/>
    </source>
</evidence>
<evidence type="ECO:0000256" key="3">
    <source>
        <dbReference type="ARBA" id="ARBA00009370"/>
    </source>
</evidence>
<dbReference type="EMBL" id="AP011115">
    <property type="protein sequence ID" value="BAH54842.1"/>
    <property type="molecule type" value="Genomic_DNA"/>
</dbReference>
<organism evidence="11 12">
    <name type="scientific">Rhodococcus opacus (strain B4)</name>
    <dbReference type="NCBI Taxonomy" id="632772"/>
    <lineage>
        <taxon>Bacteria</taxon>
        <taxon>Bacillati</taxon>
        <taxon>Actinomycetota</taxon>
        <taxon>Actinomycetes</taxon>
        <taxon>Mycobacteriales</taxon>
        <taxon>Nocardiaceae</taxon>
        <taxon>Rhodococcus</taxon>
    </lineage>
</organism>
<evidence type="ECO:0000256" key="4">
    <source>
        <dbReference type="ARBA" id="ARBA00013208"/>
    </source>
</evidence>
<dbReference type="PROSITE" id="PS00761">
    <property type="entry name" value="SPASE_I_3"/>
    <property type="match status" value="1"/>
</dbReference>
<feature type="transmembrane region" description="Helical" evidence="8">
    <location>
        <begin position="44"/>
        <end position="67"/>
    </location>
</feature>
<evidence type="ECO:0000256" key="8">
    <source>
        <dbReference type="RuleBase" id="RU362042"/>
    </source>
</evidence>
<evidence type="ECO:0000256" key="7">
    <source>
        <dbReference type="PIRSR" id="PIRSR600223-1"/>
    </source>
</evidence>
<keyword evidence="6 8" id="KW-0378">Hydrolase</keyword>
<dbReference type="InterPro" id="IPR036286">
    <property type="entry name" value="LexA/Signal_pep-like_sf"/>
</dbReference>
<dbReference type="Pfam" id="PF10502">
    <property type="entry name" value="Peptidase_S26"/>
    <property type="match status" value="1"/>
</dbReference>
<feature type="region of interest" description="Disordered" evidence="9">
    <location>
        <begin position="1"/>
        <end position="32"/>
    </location>
</feature>
<feature type="compositionally biased region" description="Polar residues" evidence="9">
    <location>
        <begin position="11"/>
        <end position="26"/>
    </location>
</feature>
<evidence type="ECO:0000259" key="10">
    <source>
        <dbReference type="Pfam" id="PF10502"/>
    </source>
</evidence>
<dbReference type="InterPro" id="IPR019758">
    <property type="entry name" value="Pept_S26A_signal_pept_1_CS"/>
</dbReference>
<dbReference type="PROSITE" id="PS00501">
    <property type="entry name" value="SPASE_I_1"/>
    <property type="match status" value="1"/>
</dbReference>
<keyword evidence="8" id="KW-0812">Transmembrane</keyword>
<dbReference type="CDD" id="cd06530">
    <property type="entry name" value="S26_SPase_I"/>
    <property type="match status" value="1"/>
</dbReference>
<gene>
    <name evidence="11" type="primary">lepB</name>
    <name evidence="11" type="ordered locus">ROP_65950</name>
</gene>
<dbReference type="MEROPS" id="S26.024"/>
<evidence type="ECO:0000256" key="1">
    <source>
        <dbReference type="ARBA" id="ARBA00000677"/>
    </source>
</evidence>
<dbReference type="InterPro" id="IPR000223">
    <property type="entry name" value="Pept_S26A_signal_pept_1"/>
</dbReference>
<evidence type="ECO:0000313" key="12">
    <source>
        <dbReference type="Proteomes" id="UP000002212"/>
    </source>
</evidence>
<evidence type="ECO:0000256" key="9">
    <source>
        <dbReference type="SAM" id="MobiDB-lite"/>
    </source>
</evidence>
<dbReference type="NCBIfam" id="TIGR02227">
    <property type="entry name" value="sigpep_I_bact"/>
    <property type="match status" value="1"/>
</dbReference>
<dbReference type="HOGENOM" id="CLU_028723_0_0_11"/>
<feature type="domain" description="Peptidase S26" evidence="10">
    <location>
        <begin position="44"/>
        <end position="251"/>
    </location>
</feature>
<feature type="active site" evidence="7">
    <location>
        <position position="150"/>
    </location>
</feature>
<dbReference type="PANTHER" id="PTHR43390">
    <property type="entry name" value="SIGNAL PEPTIDASE I"/>
    <property type="match status" value="1"/>
</dbReference>
<evidence type="ECO:0000256" key="2">
    <source>
        <dbReference type="ARBA" id="ARBA00004401"/>
    </source>
</evidence>
<dbReference type="GO" id="GO:0009003">
    <property type="term" value="F:signal peptidase activity"/>
    <property type="evidence" value="ECO:0007669"/>
    <property type="project" value="UniProtKB-EC"/>
</dbReference>
<dbReference type="Gene3D" id="2.10.109.10">
    <property type="entry name" value="Umud Fragment, subunit A"/>
    <property type="match status" value="1"/>
</dbReference>
<dbReference type="PATRIC" id="fig|632772.20.peg.6881"/>
<reference evidence="11 12" key="1">
    <citation type="submission" date="2009-03" db="EMBL/GenBank/DDBJ databases">
        <title>Comparison of the complete genome sequences of Rhodococcus erythropolis PR4 and Rhodococcus opacus B4.</title>
        <authorList>
            <person name="Takarada H."/>
            <person name="Sekine M."/>
            <person name="Hosoyama A."/>
            <person name="Yamada R."/>
            <person name="Fujisawa T."/>
            <person name="Omata S."/>
            <person name="Shimizu A."/>
            <person name="Tsukatani N."/>
            <person name="Tanikawa S."/>
            <person name="Fujita N."/>
            <person name="Harayama S."/>
        </authorList>
    </citation>
    <scope>NUCLEOTIDE SEQUENCE [LARGE SCALE GENOMIC DNA]</scope>
    <source>
        <strain evidence="11 12">B4</strain>
    </source>
</reference>
<comment type="similarity">
    <text evidence="3 8">Belongs to the peptidase S26 family.</text>
</comment>
<dbReference type="GO" id="GO:0006465">
    <property type="term" value="P:signal peptide processing"/>
    <property type="evidence" value="ECO:0007669"/>
    <property type="project" value="InterPro"/>
</dbReference>
<comment type="subcellular location">
    <subcellularLocation>
        <location evidence="2">Cell membrane</location>
        <topology evidence="2">Single-pass type II membrane protein</topology>
    </subcellularLocation>
    <subcellularLocation>
        <location evidence="8">Membrane</location>
        <topology evidence="8">Single-pass type II membrane protein</topology>
    </subcellularLocation>
</comment>
<accession>C1B2S5</accession>
<protein>
    <recommendedName>
        <fullName evidence="4 8">Signal peptidase I</fullName>
        <ecNumber evidence="4 8">3.4.21.89</ecNumber>
    </recommendedName>
</protein>
<sequence length="269" mass="28745">MTDSSKERALSSESETTGDSAATSAVNGGAAETEKKPRSFLRELPILILVALVLSFLLQTFVARVYLIPSESMEPTLHGCAGCTGDRIVVEKIGYRFGDPQPGDVIVFRGPDSWSQDFVSTRSSNVVIRGAQEVGSLVGLVPPDENDLVKRVIATGGQTVECCDDQGRILVDGQPIDEPYVVMDFPFVPGSQACDTALKSARCFGPVTVPEGHLWVMGDNRSNSADSRYHVGDDMQGTIPLDNVIGKAVFIALPPSRMGTISSPDIQGK</sequence>
<feature type="active site" evidence="7">
    <location>
        <position position="72"/>
    </location>
</feature>
<dbReference type="InterPro" id="IPR019756">
    <property type="entry name" value="Pept_S26A_signal_pept_1_Ser-AS"/>
</dbReference>
<evidence type="ECO:0000256" key="5">
    <source>
        <dbReference type="ARBA" id="ARBA00022670"/>
    </source>
</evidence>
<dbReference type="InterPro" id="IPR019533">
    <property type="entry name" value="Peptidase_S26"/>
</dbReference>
<evidence type="ECO:0000256" key="6">
    <source>
        <dbReference type="ARBA" id="ARBA00022801"/>
    </source>
</evidence>
<dbReference type="STRING" id="632772.ROP_65950"/>
<dbReference type="Proteomes" id="UP000002212">
    <property type="component" value="Chromosome"/>
</dbReference>
<keyword evidence="8" id="KW-0472">Membrane</keyword>
<dbReference type="AlphaFoldDB" id="C1B2S5"/>
<dbReference type="GO" id="GO:0005886">
    <property type="term" value="C:plasma membrane"/>
    <property type="evidence" value="ECO:0007669"/>
    <property type="project" value="UniProtKB-SubCell"/>
</dbReference>
<comment type="catalytic activity">
    <reaction evidence="1 8">
        <text>Cleavage of hydrophobic, N-terminal signal or leader sequences from secreted and periplasmic proteins.</text>
        <dbReference type="EC" id="3.4.21.89"/>
    </reaction>
</comment>
<dbReference type="EC" id="3.4.21.89" evidence="4 8"/>
<proteinExistence type="inferred from homology"/>
<feature type="compositionally biased region" description="Basic and acidic residues" evidence="9">
    <location>
        <begin position="1"/>
        <end position="10"/>
    </location>
</feature>
<keyword evidence="8" id="KW-1133">Transmembrane helix</keyword>
<dbReference type="PANTHER" id="PTHR43390:SF1">
    <property type="entry name" value="CHLOROPLAST PROCESSING PEPTIDASE"/>
    <property type="match status" value="1"/>
</dbReference>